<sequence>MSAVLDLVLVGTAWCHVFLAPYTKVEESFNLHATHDVFMYGIRWNALHNYDHFVFPGAVPRTFIGSVLLAWISTTAINVACGLGFLYSKFDLQIIVRLVLATVNAVSLCMLRRAVSHRFGSSTSALFVILSCTQFHLPFWMGRTLPNMFALFPANVALYLLMNRAPNSKRPSQSAVHRAIALLTFTAAVFRSELSLLLGTLVLQALICRYSTFAGLFKVGLISGICSAALTMVVDSYFWQRWPLWPEFYGIYFNVLEGKSSEWGVSPFHSYFTAHLPKLLLSSLPLSLIGFLSDSRIRAHLLPTIAFLLLISGLDHKEWRFVVYVVPIFNIAAARGAAWMISRRKSSLFGRICLMTVIGLVACNCLATHLLTKASMANYPGGESLARFNELYDGYDHVHVYISNLAAQTGASLFLQTHAPPYPPGIDIVPTTPHWTYNKTEHLSPQALTADRKITHVIAESGPTLSRPTGFSTAAWKAVDTVDGFDWWVVNPELKNVIRGKLQNVMGIMDVLLHPLEMITSEKLVILQRSI</sequence>
<dbReference type="GO" id="GO:0006487">
    <property type="term" value="P:protein N-linked glycosylation"/>
    <property type="evidence" value="ECO:0007669"/>
    <property type="project" value="TreeGrafter"/>
</dbReference>
<keyword evidence="5 14" id="KW-0808">Transferase</keyword>
<comment type="subcellular location">
    <subcellularLocation>
        <location evidence="1 12">Endoplasmic reticulum membrane</location>
        <topology evidence="1 12">Multi-pass membrane protein</topology>
    </subcellularLocation>
</comment>
<proteinExistence type="inferred from homology"/>
<comment type="catalytic activity">
    <reaction evidence="11">
        <text>an alpha-D-Man-(1-&gt;2)-alpha-D-Man-(1-&gt;2)-alpha-D-Man-(1-&gt;3)-[alpha-D-Man-(1-&gt;2)-alpha-D-Man-(1-&gt;3)-alpha-D-Man-(1-&gt;6)]-beta-D-Man-(1-&gt;4)-beta-D-GlcNAc-(1-&gt;4)-alpha-D-GlcNAc-diphospho-di-trans,poly-cis-dolichol + a di-trans,poly-cis-dolichyl beta-D-mannosyl phosphate = an alpha-D-Man-(1-&gt;2)-alpha-D-Man-(1-&gt;2)-alpha-D-Man-(1-&gt;3)-[alpha-D-Man-(1-&gt;2)-alpha-D-Man-(1-&gt;3)-[alpha-D-Man-(1-&gt;6)]-alpha-D-Man-(1-&gt;6)]-beta-D-Man-(1-&gt;4)-beta-D-GlcNAc-(1-&gt;4)-alpha-D-GlcNAc-diphospho-di-trans,poly-cis-dolichol + a di-trans,poly-cis-dolichyl phosphate + H(+)</text>
        <dbReference type="Rhea" id="RHEA:29535"/>
        <dbReference type="Rhea" id="RHEA-COMP:19498"/>
        <dbReference type="Rhea" id="RHEA-COMP:19501"/>
        <dbReference type="Rhea" id="RHEA-COMP:19518"/>
        <dbReference type="Rhea" id="RHEA-COMP:19519"/>
        <dbReference type="ChEBI" id="CHEBI:15378"/>
        <dbReference type="ChEBI" id="CHEBI:57683"/>
        <dbReference type="ChEBI" id="CHEBI:58211"/>
        <dbReference type="ChEBI" id="CHEBI:132517"/>
        <dbReference type="ChEBI" id="CHEBI:132519"/>
        <dbReference type="EC" id="2.4.1.260"/>
    </reaction>
    <physiologicalReaction direction="left-to-right" evidence="11">
        <dbReference type="Rhea" id="RHEA:29536"/>
    </physiologicalReaction>
</comment>
<dbReference type="Proteomes" id="UP000076871">
    <property type="component" value="Unassembled WGS sequence"/>
</dbReference>
<evidence type="ECO:0000256" key="4">
    <source>
        <dbReference type="ARBA" id="ARBA00022676"/>
    </source>
</evidence>
<keyword evidence="9 12" id="KW-0472">Membrane</keyword>
<keyword evidence="8 12" id="KW-1133">Transmembrane helix</keyword>
<feature type="transmembrane region" description="Helical" evidence="12">
    <location>
        <begin position="94"/>
        <end position="113"/>
    </location>
</feature>
<evidence type="ECO:0000256" key="10">
    <source>
        <dbReference type="ARBA" id="ARBA00044721"/>
    </source>
</evidence>
<dbReference type="RefSeq" id="XP_040759290.1">
    <property type="nucleotide sequence ID" value="XM_040906655.1"/>
</dbReference>
<feature type="transmembrane region" description="Helical" evidence="12">
    <location>
        <begin position="63"/>
        <end position="87"/>
    </location>
</feature>
<keyword evidence="13" id="KW-0732">Signal</keyword>
<dbReference type="FunCoup" id="A0A165BS28">
    <property type="interactions" value="177"/>
</dbReference>
<evidence type="ECO:0000256" key="5">
    <source>
        <dbReference type="ARBA" id="ARBA00022679"/>
    </source>
</evidence>
<evidence type="ECO:0000313" key="14">
    <source>
        <dbReference type="EMBL" id="KZT01550.1"/>
    </source>
</evidence>
<evidence type="ECO:0000256" key="3">
    <source>
        <dbReference type="ARBA" id="ARBA00007063"/>
    </source>
</evidence>
<dbReference type="GeneID" id="63823684"/>
<dbReference type="OrthoDB" id="19039at2759"/>
<accession>A0A165BS28</accession>
<evidence type="ECO:0000256" key="9">
    <source>
        <dbReference type="ARBA" id="ARBA00023136"/>
    </source>
</evidence>
<feature type="chain" id="PRO_5012339436" description="Mannosyltransferase" evidence="13">
    <location>
        <begin position="16"/>
        <end position="531"/>
    </location>
</feature>
<dbReference type="PANTHER" id="PTHR22760:SF1">
    <property type="entry name" value="DOL-P-MAN:MAN(7)GLCNAC(2)-PP-DOL ALPHA-1,6-MANNOSYLTRANSFERASE"/>
    <property type="match status" value="1"/>
</dbReference>
<feature type="transmembrane region" description="Helical" evidence="12">
    <location>
        <begin position="144"/>
        <end position="162"/>
    </location>
</feature>
<dbReference type="GO" id="GO:0005789">
    <property type="term" value="C:endoplasmic reticulum membrane"/>
    <property type="evidence" value="ECO:0007669"/>
    <property type="project" value="UniProtKB-SubCell"/>
</dbReference>
<comment type="pathway">
    <text evidence="2">Protein modification; protein glycosylation.</text>
</comment>
<evidence type="ECO:0000256" key="12">
    <source>
        <dbReference type="RuleBase" id="RU363075"/>
    </source>
</evidence>
<keyword evidence="4 12" id="KW-0328">Glycosyltransferase</keyword>
<dbReference type="InterPro" id="IPR005599">
    <property type="entry name" value="GPI_mannosylTrfase"/>
</dbReference>
<comment type="function">
    <text evidence="10">Mannosyltransferase that operates in the biosynthetic pathway of dolichol-linked oligosaccharides, the glycan precursors employed in protein asparagine (N)-glycosylation. The assembly of dolichol-linked oligosaccharides begins on the cytosolic side of the endoplasmic reticulum membrane and finishes in its lumen. The sequential addition of sugars to dolichol pyrophosphate produces dolichol-linked oligosaccharides containing fourteen sugars, including two GlcNAcs, nine mannoses and three glucoses. Once assembled, the oligosaccharide is transferred from the lipid to nascent proteins by oligosaccharyltransferases. In the lumen of the endoplasmic reticulum, adds the eighth mannose residue in an alpha-1,6 linkage onto Man(7)GlcNAc(2)-PP-dolichol to produce Man(8)GlcNAc(2)-PP-dolichol.</text>
</comment>
<feature type="transmembrane region" description="Helical" evidence="12">
    <location>
        <begin position="348"/>
        <end position="371"/>
    </location>
</feature>
<evidence type="ECO:0000313" key="15">
    <source>
        <dbReference type="Proteomes" id="UP000076871"/>
    </source>
</evidence>
<feature type="transmembrane region" description="Helical" evidence="12">
    <location>
        <begin position="219"/>
        <end position="239"/>
    </location>
</feature>
<name>A0A165BS28_9APHY</name>
<evidence type="ECO:0000256" key="1">
    <source>
        <dbReference type="ARBA" id="ARBA00004477"/>
    </source>
</evidence>
<dbReference type="PANTHER" id="PTHR22760">
    <property type="entry name" value="GLYCOSYLTRANSFERASE"/>
    <property type="match status" value="1"/>
</dbReference>
<feature type="signal peptide" evidence="13">
    <location>
        <begin position="1"/>
        <end position="15"/>
    </location>
</feature>
<dbReference type="Pfam" id="PF03901">
    <property type="entry name" value="Glyco_transf_22"/>
    <property type="match status" value="1"/>
</dbReference>
<comment type="similarity">
    <text evidence="3 12">Belongs to the glycosyltransferase 22 family.</text>
</comment>
<feature type="transmembrane region" description="Helical" evidence="12">
    <location>
        <begin position="321"/>
        <end position="341"/>
    </location>
</feature>
<organism evidence="14 15">
    <name type="scientific">Laetiporus sulphureus 93-53</name>
    <dbReference type="NCBI Taxonomy" id="1314785"/>
    <lineage>
        <taxon>Eukaryota</taxon>
        <taxon>Fungi</taxon>
        <taxon>Dikarya</taxon>
        <taxon>Basidiomycota</taxon>
        <taxon>Agaricomycotina</taxon>
        <taxon>Agaricomycetes</taxon>
        <taxon>Polyporales</taxon>
        <taxon>Laetiporus</taxon>
    </lineage>
</organism>
<dbReference type="GO" id="GO:0052917">
    <property type="term" value="F:dol-P-Man:Man(7)GlcNAc(2)-PP-Dol alpha-1,6-mannosyltransferase activity"/>
    <property type="evidence" value="ECO:0007669"/>
    <property type="project" value="UniProtKB-EC"/>
</dbReference>
<evidence type="ECO:0000256" key="11">
    <source>
        <dbReference type="ARBA" id="ARBA00048899"/>
    </source>
</evidence>
<dbReference type="STRING" id="1314785.A0A165BS28"/>
<reference evidence="14 15" key="1">
    <citation type="journal article" date="2016" name="Mol. Biol. Evol.">
        <title>Comparative Genomics of Early-Diverging Mushroom-Forming Fungi Provides Insights into the Origins of Lignocellulose Decay Capabilities.</title>
        <authorList>
            <person name="Nagy L.G."/>
            <person name="Riley R."/>
            <person name="Tritt A."/>
            <person name="Adam C."/>
            <person name="Daum C."/>
            <person name="Floudas D."/>
            <person name="Sun H."/>
            <person name="Yadav J.S."/>
            <person name="Pangilinan J."/>
            <person name="Larsson K.H."/>
            <person name="Matsuura K."/>
            <person name="Barry K."/>
            <person name="Labutti K."/>
            <person name="Kuo R."/>
            <person name="Ohm R.A."/>
            <person name="Bhattacharya S.S."/>
            <person name="Shirouzu T."/>
            <person name="Yoshinaga Y."/>
            <person name="Martin F.M."/>
            <person name="Grigoriev I.V."/>
            <person name="Hibbett D.S."/>
        </authorList>
    </citation>
    <scope>NUCLEOTIDE SEQUENCE [LARGE SCALE GENOMIC DNA]</scope>
    <source>
        <strain evidence="14 15">93-53</strain>
    </source>
</reference>
<evidence type="ECO:0000256" key="8">
    <source>
        <dbReference type="ARBA" id="ARBA00022989"/>
    </source>
</evidence>
<dbReference type="EMBL" id="KV427663">
    <property type="protein sequence ID" value="KZT01550.1"/>
    <property type="molecule type" value="Genomic_DNA"/>
</dbReference>
<evidence type="ECO:0000256" key="2">
    <source>
        <dbReference type="ARBA" id="ARBA00004922"/>
    </source>
</evidence>
<dbReference type="InParanoid" id="A0A165BS28"/>
<evidence type="ECO:0000256" key="7">
    <source>
        <dbReference type="ARBA" id="ARBA00022824"/>
    </source>
</evidence>
<gene>
    <name evidence="14" type="ORF">LAESUDRAFT_707330</name>
</gene>
<protein>
    <recommendedName>
        <fullName evidence="12">Mannosyltransferase</fullName>
        <ecNumber evidence="12">2.4.1.-</ecNumber>
    </recommendedName>
</protein>
<evidence type="ECO:0000256" key="6">
    <source>
        <dbReference type="ARBA" id="ARBA00022692"/>
    </source>
</evidence>
<evidence type="ECO:0000256" key="13">
    <source>
        <dbReference type="SAM" id="SignalP"/>
    </source>
</evidence>
<keyword evidence="15" id="KW-1185">Reference proteome</keyword>
<keyword evidence="7 12" id="KW-0256">Endoplasmic reticulum</keyword>
<keyword evidence="6 12" id="KW-0812">Transmembrane</keyword>
<dbReference type="UniPathway" id="UPA00378"/>
<dbReference type="AlphaFoldDB" id="A0A165BS28"/>
<dbReference type="EC" id="2.4.1.-" evidence="12"/>